<dbReference type="PANTHER" id="PTHR38776">
    <property type="entry name" value="MLTA-INTERACTING PROTEIN-RELATED"/>
    <property type="match status" value="1"/>
</dbReference>
<evidence type="ECO:0000256" key="6">
    <source>
        <dbReference type="SAM" id="SignalP"/>
    </source>
</evidence>
<gene>
    <name evidence="7" type="ORF">GV829_10835</name>
</gene>
<evidence type="ECO:0000256" key="5">
    <source>
        <dbReference type="ARBA" id="ARBA00023237"/>
    </source>
</evidence>
<keyword evidence="3 6" id="KW-0732">Signal</keyword>
<accession>A0A6M4AVY3</accession>
<evidence type="ECO:0000256" key="4">
    <source>
        <dbReference type="ARBA" id="ARBA00023136"/>
    </source>
</evidence>
<dbReference type="EMBL" id="CP053015">
    <property type="protein sequence ID" value="QJQ32876.1"/>
    <property type="molecule type" value="Genomic_DNA"/>
</dbReference>
<evidence type="ECO:0000313" key="7">
    <source>
        <dbReference type="EMBL" id="QJQ32876.1"/>
    </source>
</evidence>
<evidence type="ECO:0000256" key="1">
    <source>
        <dbReference type="ARBA" id="ARBA00004442"/>
    </source>
</evidence>
<keyword evidence="5" id="KW-0998">Cell outer membrane</keyword>
<comment type="similarity">
    <text evidence="2">Belongs to the MipA/OmpV family.</text>
</comment>
<reference evidence="7 8" key="1">
    <citation type="submission" date="2020-01" db="EMBL/GenBank/DDBJ databases">
        <title>Sphingomonas sp. strain CSW-10.</title>
        <authorList>
            <person name="Chen W.-M."/>
        </authorList>
    </citation>
    <scope>NUCLEOTIDE SEQUENCE [LARGE SCALE GENOMIC DNA]</scope>
    <source>
        <strain evidence="7 8">CSW-10</strain>
    </source>
</reference>
<name>A0A6M4AVY3_9SPHN</name>
<organism evidence="7 8">
    <name type="scientific">Sphingomonas lacunae</name>
    <dbReference type="NCBI Taxonomy" id="2698828"/>
    <lineage>
        <taxon>Bacteria</taxon>
        <taxon>Pseudomonadati</taxon>
        <taxon>Pseudomonadota</taxon>
        <taxon>Alphaproteobacteria</taxon>
        <taxon>Sphingomonadales</taxon>
        <taxon>Sphingomonadaceae</taxon>
        <taxon>Sphingomonas</taxon>
    </lineage>
</organism>
<proteinExistence type="inferred from homology"/>
<dbReference type="Proteomes" id="UP000503018">
    <property type="component" value="Chromosome"/>
</dbReference>
<keyword evidence="4" id="KW-0472">Membrane</keyword>
<evidence type="ECO:0000256" key="3">
    <source>
        <dbReference type="ARBA" id="ARBA00022729"/>
    </source>
</evidence>
<evidence type="ECO:0000256" key="2">
    <source>
        <dbReference type="ARBA" id="ARBA00005722"/>
    </source>
</evidence>
<comment type="subcellular location">
    <subcellularLocation>
        <location evidence="1">Cell outer membrane</location>
    </subcellularLocation>
</comment>
<dbReference type="GO" id="GO:0009279">
    <property type="term" value="C:cell outer membrane"/>
    <property type="evidence" value="ECO:0007669"/>
    <property type="project" value="UniProtKB-SubCell"/>
</dbReference>
<protein>
    <submittedName>
        <fullName evidence="7">MipA/OmpV family protein</fullName>
    </submittedName>
</protein>
<dbReference type="PANTHER" id="PTHR38776:SF1">
    <property type="entry name" value="MLTA-INTERACTING PROTEIN-RELATED"/>
    <property type="match status" value="1"/>
</dbReference>
<sequence>MRVFMLSLLLGVSAPAMAQPSQPAGAPAGPAAIGRPAAPEGWAIGIGVAPVLSPAWQGSNDMALSIFPDLRISYGDLLFASVPDGVGINAVNAHGWRAGPLVKIRFGRDEDDGGSPFQIAGGSDALIGMGNINLAGEAGGFVEHSFGQRHQWRARAEVRQGFGGHQGLLADVSLNHRSRIDRTIISAGPRASFASRDFMQTYFGVTPAQSLRTGLARYDGDGGLLSYGVGGTVVQPLSRNSAITLFTSLERLGEQAGDSPLVRERGRRTQFTLGLAFGYRFGL</sequence>
<dbReference type="Pfam" id="PF06629">
    <property type="entry name" value="MipA"/>
    <property type="match status" value="1"/>
</dbReference>
<dbReference type="InterPro" id="IPR010583">
    <property type="entry name" value="MipA"/>
</dbReference>
<feature type="chain" id="PRO_5026745046" evidence="6">
    <location>
        <begin position="19"/>
        <end position="283"/>
    </location>
</feature>
<feature type="signal peptide" evidence="6">
    <location>
        <begin position="1"/>
        <end position="18"/>
    </location>
</feature>
<keyword evidence="8" id="KW-1185">Reference proteome</keyword>
<dbReference type="KEGG" id="slan:GV829_10835"/>
<dbReference type="AlphaFoldDB" id="A0A6M4AVY3"/>
<evidence type="ECO:0000313" key="8">
    <source>
        <dbReference type="Proteomes" id="UP000503018"/>
    </source>
</evidence>